<keyword evidence="1 2" id="KW-0727">SH2 domain</keyword>
<reference evidence="6" key="1">
    <citation type="submission" date="2018-10" db="EMBL/GenBank/DDBJ databases">
        <title>Transcriptome assembly of Aceria tosichella (Wheat curl mite) Type 2.</title>
        <authorList>
            <person name="Scully E.D."/>
            <person name="Geib S.M."/>
            <person name="Palmer N.A."/>
            <person name="Gupta A.K."/>
            <person name="Sarath G."/>
            <person name="Tatineni S."/>
        </authorList>
    </citation>
    <scope>NUCLEOTIDE SEQUENCE</scope>
    <source>
        <strain evidence="6">LincolnNE</strain>
    </source>
</reference>
<dbReference type="Gene3D" id="1.10.287.1490">
    <property type="match status" value="1"/>
</dbReference>
<proteinExistence type="predicted"/>
<dbReference type="InterPro" id="IPR000980">
    <property type="entry name" value="SH2"/>
</dbReference>
<evidence type="ECO:0000256" key="4">
    <source>
        <dbReference type="SAM" id="MobiDB-lite"/>
    </source>
</evidence>
<keyword evidence="3" id="KW-0175">Coiled coil</keyword>
<organism evidence="6">
    <name type="scientific">Aceria tosichella</name>
    <name type="common">wheat curl mite</name>
    <dbReference type="NCBI Taxonomy" id="561515"/>
    <lineage>
        <taxon>Eukaryota</taxon>
        <taxon>Metazoa</taxon>
        <taxon>Ecdysozoa</taxon>
        <taxon>Arthropoda</taxon>
        <taxon>Chelicerata</taxon>
        <taxon>Arachnida</taxon>
        <taxon>Acari</taxon>
        <taxon>Acariformes</taxon>
        <taxon>Trombidiformes</taxon>
        <taxon>Prostigmata</taxon>
        <taxon>Eupodina</taxon>
        <taxon>Eriophyoidea</taxon>
        <taxon>Eriophyidae</taxon>
        <taxon>Eriophyinae</taxon>
        <taxon>Aceriini</taxon>
        <taxon>Aceria</taxon>
    </lineage>
</organism>
<gene>
    <name evidence="6" type="primary">PIK3R1</name>
    <name evidence="6" type="ORF">g.2565</name>
</gene>
<dbReference type="InterPro" id="IPR036860">
    <property type="entry name" value="SH2_dom_sf"/>
</dbReference>
<dbReference type="PANTHER" id="PTHR10155:SF10">
    <property type="entry name" value="PI3K21B, ISOFORM B"/>
    <property type="match status" value="1"/>
</dbReference>
<dbReference type="GO" id="GO:0008286">
    <property type="term" value="P:insulin receptor signaling pathway"/>
    <property type="evidence" value="ECO:0007669"/>
    <property type="project" value="TreeGrafter"/>
</dbReference>
<dbReference type="SUPFAM" id="SSF55550">
    <property type="entry name" value="SH2 domain"/>
    <property type="match status" value="1"/>
</dbReference>
<feature type="region of interest" description="Disordered" evidence="4">
    <location>
        <begin position="120"/>
        <end position="142"/>
    </location>
</feature>
<dbReference type="PANTHER" id="PTHR10155">
    <property type="entry name" value="PHOSPHATIDYLINOSITOL 3-KINASE REGULATORY SUBUNIT"/>
    <property type="match status" value="1"/>
</dbReference>
<evidence type="ECO:0000313" key="6">
    <source>
        <dbReference type="EMBL" id="MDE49902.1"/>
    </source>
</evidence>
<accession>A0A6G1SIV2</accession>
<dbReference type="GO" id="GO:0046935">
    <property type="term" value="F:1-phosphatidylinositol-3-kinase regulator activity"/>
    <property type="evidence" value="ECO:0007669"/>
    <property type="project" value="TreeGrafter"/>
</dbReference>
<dbReference type="GO" id="GO:0005942">
    <property type="term" value="C:phosphatidylinositol 3-kinase complex"/>
    <property type="evidence" value="ECO:0007669"/>
    <property type="project" value="TreeGrafter"/>
</dbReference>
<name>A0A6G1SIV2_9ACAR</name>
<dbReference type="PROSITE" id="PS50001">
    <property type="entry name" value="SH2"/>
    <property type="match status" value="1"/>
</dbReference>
<feature type="domain" description="SH2" evidence="5">
    <location>
        <begin position="159"/>
        <end position="258"/>
    </location>
</feature>
<dbReference type="GO" id="GO:0046854">
    <property type="term" value="P:phosphatidylinositol phosphate biosynthetic process"/>
    <property type="evidence" value="ECO:0007669"/>
    <property type="project" value="TreeGrafter"/>
</dbReference>
<dbReference type="Gene3D" id="3.30.505.10">
    <property type="entry name" value="SH2 domain"/>
    <property type="match status" value="1"/>
</dbReference>
<dbReference type="SMART" id="SM00252">
    <property type="entry name" value="SH2"/>
    <property type="match status" value="1"/>
</dbReference>
<dbReference type="EMBL" id="GGYP01005131">
    <property type="protein sequence ID" value="MDE49902.1"/>
    <property type="molecule type" value="Transcribed_RNA"/>
</dbReference>
<evidence type="ECO:0000256" key="3">
    <source>
        <dbReference type="SAM" id="Coils"/>
    </source>
</evidence>
<evidence type="ECO:0000256" key="2">
    <source>
        <dbReference type="PROSITE-ProRule" id="PRU00191"/>
    </source>
</evidence>
<dbReference type="Pfam" id="PF00017">
    <property type="entry name" value="SH2"/>
    <property type="match status" value="1"/>
</dbReference>
<protein>
    <submittedName>
        <fullName evidence="6">Phosphatidylinositol 3-kinase regulatory subunit alpha</fullName>
    </submittedName>
</protein>
<evidence type="ECO:0000259" key="5">
    <source>
        <dbReference type="PROSITE" id="PS50001"/>
    </source>
</evidence>
<sequence>MQAQLEFYEEMERQFDDTRQRLQGLKQELSAYEKIMSLLSDHINENLNIQKRLATNNEDERKQTIVKESYDKLLAKYDRFRVSKMDREDDYKRLLSQKNQLESTLNSMKTQIVSIKKLQEAQENQSENIRPKNQHQPQQSDPAFDYDVETINFLNECNWNLGQSCDRNLAETLLSCFPNGTFLVRSSKTKQNSFVLSVVVDSKVRHCLIDKKGDEFCFHPPGPTHQFYATLCNLVMDYRHKSLVCHNPELDTNLIYPVLSQLKKTSKSSPIGVGKGVATAQFN</sequence>
<dbReference type="AlphaFoldDB" id="A0A6G1SIV2"/>
<evidence type="ECO:0000256" key="1">
    <source>
        <dbReference type="ARBA" id="ARBA00022999"/>
    </source>
</evidence>
<feature type="coiled-coil region" evidence="3">
    <location>
        <begin position="8"/>
        <end position="35"/>
    </location>
</feature>